<dbReference type="GO" id="GO:0005524">
    <property type="term" value="F:ATP binding"/>
    <property type="evidence" value="ECO:0007669"/>
    <property type="project" value="InterPro"/>
</dbReference>
<dbReference type="SUPFAM" id="SSF56112">
    <property type="entry name" value="Protein kinase-like (PK-like)"/>
    <property type="match status" value="1"/>
</dbReference>
<feature type="region of interest" description="Disordered" evidence="1">
    <location>
        <begin position="392"/>
        <end position="459"/>
    </location>
</feature>
<accession>A0A0C9TP36</accession>
<dbReference type="Gene3D" id="1.10.510.10">
    <property type="entry name" value="Transferase(Phosphotransferase) domain 1"/>
    <property type="match status" value="1"/>
</dbReference>
<gene>
    <name evidence="3" type="ORF">PAXINDRAFT_17373</name>
</gene>
<feature type="compositionally biased region" description="Low complexity" evidence="1">
    <location>
        <begin position="39"/>
        <end position="59"/>
    </location>
</feature>
<name>A0A0C9TP36_PAXIN</name>
<dbReference type="PANTHER" id="PTHR38248">
    <property type="entry name" value="FUNK1 6"/>
    <property type="match status" value="1"/>
</dbReference>
<keyword evidence="4" id="KW-1185">Reference proteome</keyword>
<evidence type="ECO:0000256" key="1">
    <source>
        <dbReference type="SAM" id="MobiDB-lite"/>
    </source>
</evidence>
<proteinExistence type="predicted"/>
<sequence>MTEPPHTSQSTSLDDGESRMTEIRNWMFLRPDRIKRDAATVPSATTSATTSTSFRNSASNRLPGEKQTRAAVDSALHDELHDARYLTDDLGDLMFSPIISTELAKEILQGLFEAGMVGVRRIDGDSDVDVGNNTEYATAALEHAYQRALAHGCRRQDVDQTKTPSKAKNLTEVSWSWSWKGFPTSTIKEAPLMDYFNQIVDTALGLQCLKGRKVCYRFAAPIDTRHAFPLAYGPDNEDMRPDFVVLPIDAFEDNNATGTGHPIQYKPKKEWLNFTTIRLSGECKTSASNKGVDQVQRYMRGMRRAQPWQRFVTALTVTREIVTFMRADASGIERLNMQLVNGRSSLEFVRVLLAVALGNATHFGKSTAIDVDIQLKSTTVALLGDTVPATESNDAISAAPPASDLPAQDSHLSTASVPQSKKQTSGFAAGASRSSQKRKRDNEDNAENPPPAGKQAPERVNQMVQLPTNLFGNHKYQGILYNAASLRGRGTTVVVVRENNARVVLKMAWQDVTRGSHQAEVLRILGKNQGSEPDERNAYVLIPTNISIDEDRTLGIIRAFTDSQIRKLRIEDRILQVQKTELRRPVMYFWSAHDFVLGLRDAIIGHGYLVDIGILHRDVSENNIVLGCFPEGARGCIMDLDMAIPYMPQSSSESFDLKKLRDDVKFKRKNRKAPMTSQTSGPFQADRTGTTPYMSIKVLLGEGHTHFDDMESFFYVLLLFFISYDGPMSKENLLPASERGFTLQFGRPAHIRTWPPAFLKWSAEDMDTAADSKKALFGFGRWRTHLHQISALISKRWVHNTLRDGITDLLMDCWELFYVDNDGGPAKVSHEQFIGVLNKWLKVNEQLPEGCNNCPFNDPNGKQKV</sequence>
<dbReference type="InterPro" id="IPR008266">
    <property type="entry name" value="Tyr_kinase_AS"/>
</dbReference>
<feature type="region of interest" description="Disordered" evidence="1">
    <location>
        <begin position="39"/>
        <end position="66"/>
    </location>
</feature>
<dbReference type="AlphaFoldDB" id="A0A0C9TP36"/>
<feature type="domain" description="Protein kinase" evidence="2">
    <location>
        <begin position="481"/>
        <end position="833"/>
    </location>
</feature>
<dbReference type="Proteomes" id="UP000053647">
    <property type="component" value="Unassembled WGS sequence"/>
</dbReference>
<dbReference type="Pfam" id="PF17667">
    <property type="entry name" value="Pkinase_fungal"/>
    <property type="match status" value="1"/>
</dbReference>
<dbReference type="PROSITE" id="PS00109">
    <property type="entry name" value="PROTEIN_KINASE_TYR"/>
    <property type="match status" value="1"/>
</dbReference>
<protein>
    <recommendedName>
        <fullName evidence="2">Protein kinase domain-containing protein</fullName>
    </recommendedName>
</protein>
<dbReference type="PANTHER" id="PTHR38248:SF2">
    <property type="entry name" value="FUNK1 11"/>
    <property type="match status" value="1"/>
</dbReference>
<dbReference type="EMBL" id="KN819453">
    <property type="protein sequence ID" value="KIJ09542.1"/>
    <property type="molecule type" value="Genomic_DNA"/>
</dbReference>
<organism evidence="3 4">
    <name type="scientific">Paxillus involutus ATCC 200175</name>
    <dbReference type="NCBI Taxonomy" id="664439"/>
    <lineage>
        <taxon>Eukaryota</taxon>
        <taxon>Fungi</taxon>
        <taxon>Dikarya</taxon>
        <taxon>Basidiomycota</taxon>
        <taxon>Agaricomycotina</taxon>
        <taxon>Agaricomycetes</taxon>
        <taxon>Agaricomycetidae</taxon>
        <taxon>Boletales</taxon>
        <taxon>Paxilineae</taxon>
        <taxon>Paxillaceae</taxon>
        <taxon>Paxillus</taxon>
    </lineage>
</organism>
<evidence type="ECO:0000259" key="2">
    <source>
        <dbReference type="PROSITE" id="PS50011"/>
    </source>
</evidence>
<feature type="compositionally biased region" description="Polar residues" evidence="1">
    <location>
        <begin position="410"/>
        <end position="426"/>
    </location>
</feature>
<dbReference type="HOGENOM" id="CLU_014277_1_0_1"/>
<reference evidence="3 4" key="1">
    <citation type="submission" date="2014-06" db="EMBL/GenBank/DDBJ databases">
        <authorList>
            <consortium name="DOE Joint Genome Institute"/>
            <person name="Kuo A."/>
            <person name="Kohler A."/>
            <person name="Nagy L.G."/>
            <person name="Floudas D."/>
            <person name="Copeland A."/>
            <person name="Barry K.W."/>
            <person name="Cichocki N."/>
            <person name="Veneault-Fourrey C."/>
            <person name="LaButti K."/>
            <person name="Lindquist E.A."/>
            <person name="Lipzen A."/>
            <person name="Lundell T."/>
            <person name="Morin E."/>
            <person name="Murat C."/>
            <person name="Sun H."/>
            <person name="Tunlid A."/>
            <person name="Henrissat B."/>
            <person name="Grigoriev I.V."/>
            <person name="Hibbett D.S."/>
            <person name="Martin F."/>
            <person name="Nordberg H.P."/>
            <person name="Cantor M.N."/>
            <person name="Hua S.X."/>
        </authorList>
    </citation>
    <scope>NUCLEOTIDE SEQUENCE [LARGE SCALE GENOMIC DNA]</scope>
    <source>
        <strain evidence="3 4">ATCC 200175</strain>
    </source>
</reference>
<dbReference type="OrthoDB" id="5569250at2759"/>
<dbReference type="InterPro" id="IPR040976">
    <property type="entry name" value="Pkinase_fungal"/>
</dbReference>
<dbReference type="GO" id="GO:0004672">
    <property type="term" value="F:protein kinase activity"/>
    <property type="evidence" value="ECO:0007669"/>
    <property type="project" value="InterPro"/>
</dbReference>
<dbReference type="PROSITE" id="PS50011">
    <property type="entry name" value="PROTEIN_KINASE_DOM"/>
    <property type="match status" value="1"/>
</dbReference>
<dbReference type="InterPro" id="IPR000719">
    <property type="entry name" value="Prot_kinase_dom"/>
</dbReference>
<evidence type="ECO:0000313" key="4">
    <source>
        <dbReference type="Proteomes" id="UP000053647"/>
    </source>
</evidence>
<evidence type="ECO:0000313" key="3">
    <source>
        <dbReference type="EMBL" id="KIJ09542.1"/>
    </source>
</evidence>
<dbReference type="InterPro" id="IPR011009">
    <property type="entry name" value="Kinase-like_dom_sf"/>
</dbReference>
<reference evidence="4" key="2">
    <citation type="submission" date="2015-01" db="EMBL/GenBank/DDBJ databases">
        <title>Evolutionary Origins and Diversification of the Mycorrhizal Mutualists.</title>
        <authorList>
            <consortium name="DOE Joint Genome Institute"/>
            <consortium name="Mycorrhizal Genomics Consortium"/>
            <person name="Kohler A."/>
            <person name="Kuo A."/>
            <person name="Nagy L.G."/>
            <person name="Floudas D."/>
            <person name="Copeland A."/>
            <person name="Barry K.W."/>
            <person name="Cichocki N."/>
            <person name="Veneault-Fourrey C."/>
            <person name="LaButti K."/>
            <person name="Lindquist E.A."/>
            <person name="Lipzen A."/>
            <person name="Lundell T."/>
            <person name="Morin E."/>
            <person name="Murat C."/>
            <person name="Riley R."/>
            <person name="Ohm R."/>
            <person name="Sun H."/>
            <person name="Tunlid A."/>
            <person name="Henrissat B."/>
            <person name="Grigoriev I.V."/>
            <person name="Hibbett D.S."/>
            <person name="Martin F."/>
        </authorList>
    </citation>
    <scope>NUCLEOTIDE SEQUENCE [LARGE SCALE GENOMIC DNA]</scope>
    <source>
        <strain evidence="4">ATCC 200175</strain>
    </source>
</reference>